<dbReference type="InterPro" id="IPR011066">
    <property type="entry name" value="MscS_channel_C_sf"/>
</dbReference>
<dbReference type="InterPro" id="IPR006685">
    <property type="entry name" value="MscS_channel_2nd"/>
</dbReference>
<reference evidence="10 11" key="1">
    <citation type="submission" date="2018-09" db="EMBL/GenBank/DDBJ databases">
        <authorList>
            <person name="Wang Z."/>
        </authorList>
    </citation>
    <scope>NUCLEOTIDE SEQUENCE [LARGE SCALE GENOMIC DNA]</scope>
    <source>
        <strain evidence="10 11">ALS 81</strain>
    </source>
</reference>
<protein>
    <submittedName>
        <fullName evidence="10">Mechanosensitive ion channel family protein</fullName>
    </submittedName>
</protein>
<feature type="domain" description="Mechanosensitive ion channel MscS" evidence="8">
    <location>
        <begin position="179"/>
        <end position="248"/>
    </location>
</feature>
<evidence type="ECO:0000256" key="6">
    <source>
        <dbReference type="ARBA" id="ARBA00023136"/>
    </source>
</evidence>
<dbReference type="InterPro" id="IPR045042">
    <property type="entry name" value="YnaI-like"/>
</dbReference>
<dbReference type="EMBL" id="RAQO01000012">
    <property type="protein sequence ID" value="RKF13174.1"/>
    <property type="molecule type" value="Genomic_DNA"/>
</dbReference>
<dbReference type="GO" id="GO:0005886">
    <property type="term" value="C:plasma membrane"/>
    <property type="evidence" value="ECO:0007669"/>
    <property type="project" value="UniProtKB-SubCell"/>
</dbReference>
<dbReference type="InterPro" id="IPR023408">
    <property type="entry name" value="MscS_beta-dom_sf"/>
</dbReference>
<dbReference type="Gene3D" id="1.10.287.1260">
    <property type="match status" value="1"/>
</dbReference>
<evidence type="ECO:0000259" key="8">
    <source>
        <dbReference type="Pfam" id="PF00924"/>
    </source>
</evidence>
<evidence type="ECO:0000259" key="9">
    <source>
        <dbReference type="Pfam" id="PF21082"/>
    </source>
</evidence>
<evidence type="ECO:0000256" key="4">
    <source>
        <dbReference type="ARBA" id="ARBA00022692"/>
    </source>
</evidence>
<keyword evidence="5 7" id="KW-1133">Transmembrane helix</keyword>
<dbReference type="InterPro" id="IPR049278">
    <property type="entry name" value="MS_channel_C"/>
</dbReference>
<dbReference type="Gene3D" id="3.30.70.100">
    <property type="match status" value="1"/>
</dbReference>
<dbReference type="Pfam" id="PF00924">
    <property type="entry name" value="MS_channel_2nd"/>
    <property type="match status" value="1"/>
</dbReference>
<dbReference type="SUPFAM" id="SSF82689">
    <property type="entry name" value="Mechanosensitive channel protein MscS (YggB), C-terminal domain"/>
    <property type="match status" value="1"/>
</dbReference>
<keyword evidence="6 7" id="KW-0472">Membrane</keyword>
<dbReference type="InterPro" id="IPR011014">
    <property type="entry name" value="MscS_channel_TM-2"/>
</dbReference>
<keyword evidence="4 7" id="KW-0812">Transmembrane</keyword>
<accession>A0A420E5V5</accession>
<dbReference type="InterPro" id="IPR006686">
    <property type="entry name" value="MscS_channel_CS"/>
</dbReference>
<dbReference type="InterPro" id="IPR010920">
    <property type="entry name" value="LSM_dom_sf"/>
</dbReference>
<evidence type="ECO:0000256" key="2">
    <source>
        <dbReference type="ARBA" id="ARBA00008017"/>
    </source>
</evidence>
<organism evidence="10 11">
    <name type="scientific">Alginatibacterium sediminis</name>
    <dbReference type="NCBI Taxonomy" id="2164068"/>
    <lineage>
        <taxon>Bacteria</taxon>
        <taxon>Pseudomonadati</taxon>
        <taxon>Pseudomonadota</taxon>
        <taxon>Gammaproteobacteria</taxon>
        <taxon>Alteromonadales</taxon>
        <taxon>Alteromonadaceae</taxon>
        <taxon>Alginatibacterium</taxon>
    </lineage>
</organism>
<evidence type="ECO:0000256" key="5">
    <source>
        <dbReference type="ARBA" id="ARBA00022989"/>
    </source>
</evidence>
<gene>
    <name evidence="10" type="ORF">DBZ36_19115</name>
</gene>
<evidence type="ECO:0000256" key="3">
    <source>
        <dbReference type="ARBA" id="ARBA00022475"/>
    </source>
</evidence>
<dbReference type="PROSITE" id="PS01246">
    <property type="entry name" value="UPF0003"/>
    <property type="match status" value="1"/>
</dbReference>
<dbReference type="Pfam" id="PF21082">
    <property type="entry name" value="MS_channel_3rd"/>
    <property type="match status" value="1"/>
</dbReference>
<proteinExistence type="inferred from homology"/>
<feature type="transmembrane region" description="Helical" evidence="7">
    <location>
        <begin position="94"/>
        <end position="113"/>
    </location>
</feature>
<comment type="caution">
    <text evidence="10">The sequence shown here is derived from an EMBL/GenBank/DDBJ whole genome shotgun (WGS) entry which is preliminary data.</text>
</comment>
<dbReference type="SUPFAM" id="SSF50182">
    <property type="entry name" value="Sm-like ribonucleoproteins"/>
    <property type="match status" value="1"/>
</dbReference>
<dbReference type="PANTHER" id="PTHR43634">
    <property type="entry name" value="OW CONDUCTANCE MECHANOSENSITIVE CHANNEL"/>
    <property type="match status" value="1"/>
</dbReference>
<dbReference type="Gene3D" id="2.30.30.60">
    <property type="match status" value="1"/>
</dbReference>
<evidence type="ECO:0000256" key="7">
    <source>
        <dbReference type="SAM" id="Phobius"/>
    </source>
</evidence>
<evidence type="ECO:0000256" key="1">
    <source>
        <dbReference type="ARBA" id="ARBA00004651"/>
    </source>
</evidence>
<evidence type="ECO:0000313" key="11">
    <source>
        <dbReference type="Proteomes" id="UP000286482"/>
    </source>
</evidence>
<feature type="transmembrane region" description="Helical" evidence="7">
    <location>
        <begin position="20"/>
        <end position="41"/>
    </location>
</feature>
<dbReference type="AlphaFoldDB" id="A0A420E5V5"/>
<dbReference type="SUPFAM" id="SSF82861">
    <property type="entry name" value="Mechanosensitive channel protein MscS (YggB), transmembrane region"/>
    <property type="match status" value="1"/>
</dbReference>
<name>A0A420E5V5_9ALTE</name>
<dbReference type="RefSeq" id="WP_120356587.1">
    <property type="nucleotide sequence ID" value="NZ_RAQO01000012.1"/>
</dbReference>
<feature type="transmembrane region" description="Helical" evidence="7">
    <location>
        <begin position="70"/>
        <end position="88"/>
    </location>
</feature>
<dbReference type="PANTHER" id="PTHR43634:SF2">
    <property type="entry name" value="LOW CONDUCTANCE MECHANOSENSITIVE CHANNEL YNAI"/>
    <property type="match status" value="1"/>
</dbReference>
<comment type="similarity">
    <text evidence="2">Belongs to the MscS (TC 1.A.23) family.</text>
</comment>
<dbReference type="GO" id="GO:0008381">
    <property type="term" value="F:mechanosensitive monoatomic ion channel activity"/>
    <property type="evidence" value="ECO:0007669"/>
    <property type="project" value="UniProtKB-ARBA"/>
</dbReference>
<feature type="domain" description="Mechanosensitive ion channel MscS C-terminal" evidence="9">
    <location>
        <begin position="257"/>
        <end position="341"/>
    </location>
</feature>
<dbReference type="Proteomes" id="UP000286482">
    <property type="component" value="Unassembled WGS sequence"/>
</dbReference>
<dbReference type="OrthoDB" id="9775207at2"/>
<evidence type="ECO:0000313" key="10">
    <source>
        <dbReference type="EMBL" id="RKF13174.1"/>
    </source>
</evidence>
<keyword evidence="11" id="KW-1185">Reference proteome</keyword>
<sequence length="363" mass="41326">MEVLLDWIDQRHALLQQSNWLLEIGIVLGMTLFCFILWRVLAGYVSKWTEATRFAWDEIVWFALWKPMNWAIAIIGLSMVAAVFARALESNLMGVIPTIRYVLMSSMLLWAAIRAIKLGEQKLSEQHDPTTVFAVGKLLRFTSIILYLLSVFQSLGFSISGVLAFGGMGGLIVGMAAKDLLSNFFGAIVIYLDKPFKVGDWIRSPDREIEGTVEKIGWRVTQIRTFDKRPLYVPNSIFSTIAVENPSRMSNRRIKETVGLRYADASKMSDVVAQVKQMLSEHEQIDTTQTLIVNFDKYNASSIDFFIYTFTKTTDWVLFHEIKHDVLTKVMKIVEDNDAEFAFPTRSLHLHQAPLDAEAKINE</sequence>
<keyword evidence="3" id="KW-1003">Cell membrane</keyword>
<comment type="subcellular location">
    <subcellularLocation>
        <location evidence="1">Cell membrane</location>
        <topology evidence="1">Multi-pass membrane protein</topology>
    </subcellularLocation>
</comment>